<evidence type="ECO:0000313" key="3">
    <source>
        <dbReference type="Proteomes" id="UP000291343"/>
    </source>
</evidence>
<keyword evidence="3" id="KW-1185">Reference proteome</keyword>
<accession>A0A482XR96</accession>
<protein>
    <submittedName>
        <fullName evidence="2">Uncharacterized protein</fullName>
    </submittedName>
</protein>
<name>A0A482XR96_LAOST</name>
<proteinExistence type="predicted"/>
<dbReference type="AlphaFoldDB" id="A0A482XR96"/>
<comment type="caution">
    <text evidence="2">The sequence shown here is derived from an EMBL/GenBank/DDBJ whole genome shotgun (WGS) entry which is preliminary data.</text>
</comment>
<organism evidence="2 3">
    <name type="scientific">Laodelphax striatellus</name>
    <name type="common">Small brown planthopper</name>
    <name type="synonym">Delphax striatella</name>
    <dbReference type="NCBI Taxonomy" id="195883"/>
    <lineage>
        <taxon>Eukaryota</taxon>
        <taxon>Metazoa</taxon>
        <taxon>Ecdysozoa</taxon>
        <taxon>Arthropoda</taxon>
        <taxon>Hexapoda</taxon>
        <taxon>Insecta</taxon>
        <taxon>Pterygota</taxon>
        <taxon>Neoptera</taxon>
        <taxon>Paraneoptera</taxon>
        <taxon>Hemiptera</taxon>
        <taxon>Auchenorrhyncha</taxon>
        <taxon>Fulgoroidea</taxon>
        <taxon>Delphacidae</taxon>
        <taxon>Criomorphinae</taxon>
        <taxon>Laodelphax</taxon>
    </lineage>
</organism>
<feature type="compositionally biased region" description="Low complexity" evidence="1">
    <location>
        <begin position="60"/>
        <end position="73"/>
    </location>
</feature>
<dbReference type="EMBL" id="QKKF02001967">
    <property type="protein sequence ID" value="RZF48563.1"/>
    <property type="molecule type" value="Genomic_DNA"/>
</dbReference>
<gene>
    <name evidence="2" type="ORF">LSTR_LSTR014048</name>
</gene>
<feature type="region of interest" description="Disordered" evidence="1">
    <location>
        <begin position="54"/>
        <end position="76"/>
    </location>
</feature>
<reference evidence="2 3" key="1">
    <citation type="journal article" date="2017" name="Gigascience">
        <title>Genome sequence of the small brown planthopper, Laodelphax striatellus.</title>
        <authorList>
            <person name="Zhu J."/>
            <person name="Jiang F."/>
            <person name="Wang X."/>
            <person name="Yang P."/>
            <person name="Bao Y."/>
            <person name="Zhao W."/>
            <person name="Wang W."/>
            <person name="Lu H."/>
            <person name="Wang Q."/>
            <person name="Cui N."/>
            <person name="Li J."/>
            <person name="Chen X."/>
            <person name="Luo L."/>
            <person name="Yu J."/>
            <person name="Kang L."/>
            <person name="Cui F."/>
        </authorList>
    </citation>
    <scope>NUCLEOTIDE SEQUENCE [LARGE SCALE GENOMIC DNA]</scope>
    <source>
        <strain evidence="2">Lst14</strain>
    </source>
</reference>
<sequence>MICKRQLLKESGKECAEKCEGECEERCEEKSKRDLEQSNAQCKERMIKHELVDQDHKNSNSRNVGGSSVVVNEVENHRDFVKDSNKESEKEEVVTNKKGIMEISNIDSESSLPELKKDDSNQNLLAEINTDLGSQNQAQIIPKSCVEPVVQLGKEQRDKKEATE</sequence>
<evidence type="ECO:0000313" key="2">
    <source>
        <dbReference type="EMBL" id="RZF48563.1"/>
    </source>
</evidence>
<dbReference type="InParanoid" id="A0A482XR96"/>
<dbReference type="Proteomes" id="UP000291343">
    <property type="component" value="Unassembled WGS sequence"/>
</dbReference>
<evidence type="ECO:0000256" key="1">
    <source>
        <dbReference type="SAM" id="MobiDB-lite"/>
    </source>
</evidence>